<feature type="domain" description="Acyl-CoA dehydrogenase C-terminal" evidence="9">
    <location>
        <begin position="452"/>
        <end position="560"/>
    </location>
</feature>
<comment type="caution">
    <text evidence="10">The sequence shown here is derived from an EMBL/GenBank/DDBJ whole genome shotgun (WGS) entry which is preliminary data.</text>
</comment>
<dbReference type="GO" id="GO:0050660">
    <property type="term" value="F:flavin adenine dinucleotide binding"/>
    <property type="evidence" value="ECO:0007669"/>
    <property type="project" value="InterPro"/>
</dbReference>
<dbReference type="PANTHER" id="PTHR42803">
    <property type="entry name" value="ACYL-COA DEHYDROGENASE"/>
    <property type="match status" value="1"/>
</dbReference>
<dbReference type="Gene3D" id="1.20.140.10">
    <property type="entry name" value="Butyryl-CoA Dehydrogenase, subunit A, domain 3"/>
    <property type="match status" value="1"/>
</dbReference>
<dbReference type="SUPFAM" id="SSF47203">
    <property type="entry name" value="Acyl-CoA dehydrogenase C-terminal domain-like"/>
    <property type="match status" value="1"/>
</dbReference>
<dbReference type="InterPro" id="IPR006091">
    <property type="entry name" value="Acyl-CoA_Oxase/DH_mid-dom"/>
</dbReference>
<evidence type="ECO:0000256" key="4">
    <source>
        <dbReference type="ARBA" id="ARBA00022827"/>
    </source>
</evidence>
<name>A0A921SU52_9BACT</name>
<evidence type="ECO:0000256" key="2">
    <source>
        <dbReference type="ARBA" id="ARBA00009347"/>
    </source>
</evidence>
<keyword evidence="5" id="KW-0560">Oxidoreductase</keyword>
<reference evidence="10" key="2">
    <citation type="submission" date="2021-09" db="EMBL/GenBank/DDBJ databases">
        <authorList>
            <person name="Gilroy R."/>
        </authorList>
    </citation>
    <scope>NUCLEOTIDE SEQUENCE</scope>
    <source>
        <strain evidence="10">CHK121-7720</strain>
    </source>
</reference>
<protein>
    <submittedName>
        <fullName evidence="10">Acyl-CoA dehydrogenase family protein</fullName>
    </submittedName>
</protein>
<dbReference type="InterPro" id="IPR052166">
    <property type="entry name" value="Diverse_Acyl-CoA_DH"/>
</dbReference>
<dbReference type="InterPro" id="IPR013786">
    <property type="entry name" value="AcylCoA_DH/ox_N"/>
</dbReference>
<evidence type="ECO:0000259" key="7">
    <source>
        <dbReference type="Pfam" id="PF02770"/>
    </source>
</evidence>
<proteinExistence type="inferred from homology"/>
<feature type="domain" description="Acyl-CoA dehydrogenase/oxidase N-terminal" evidence="8">
    <location>
        <begin position="93"/>
        <end position="169"/>
    </location>
</feature>
<comment type="similarity">
    <text evidence="2 5">Belongs to the acyl-CoA dehydrogenase family.</text>
</comment>
<dbReference type="Gene3D" id="2.40.110.10">
    <property type="entry name" value="Butyryl-CoA Dehydrogenase, subunit A, domain 2"/>
    <property type="match status" value="1"/>
</dbReference>
<dbReference type="InterPro" id="IPR006089">
    <property type="entry name" value="Acyl-CoA_DH_CS"/>
</dbReference>
<sequence length="567" mass="63495">MANFFLDNSDLKHHLHHPLMEKLVALRERNYSDAEKYDYAPFNFEDAMDSYEKVLEIAGEISGEIVAANAEDVDHEGPHVVDGHVVYAQGTQKNLDALVKAGLMGISMPRRYNGLNFSLVPYIMAADMVSRADAGFVNIWGLQDCAETIYEFASEEQKQKYLPRVCAGETMAMDLTEPDAGSDLQAVMLKATYSEADGCWYLNGVKRFITNGDGNIALVLARSEEGTKDGRGLSMFIYDRNSGGVTVRRIENKMGIKGSPTCELVFKNAKAELCGSRKLGLIKYVMALMNGARLGIAAQSVGVSEAAYREAIAYARDRKQFGKAIIEFPAVYEMISLMKAKLDASRSLLYETTRFVDMYKTYEDIAKERSLEPEERAEMKAYQKLADAFTPLAKGMSSEFCNQNAYDCVQVHGGSGFMKDYACERIYRDARITSIYEGTTQLQVVAAIRHVTTGTFLHQIEAYEAATIAPELEPLRDRLKAMKEAYVKAVESVTETKDNEYIDFQARRMVEMAGHIIMGHLLLADTTRNESFRHSAEVYINFGEAEVAKHAAFIAHFKPEMMADYRK</sequence>
<dbReference type="InterPro" id="IPR009100">
    <property type="entry name" value="AcylCoA_DH/oxidase_NM_dom_sf"/>
</dbReference>
<dbReference type="PROSITE" id="PS00073">
    <property type="entry name" value="ACYL_COA_DH_2"/>
    <property type="match status" value="1"/>
</dbReference>
<dbReference type="EMBL" id="DYUD01000004">
    <property type="protein sequence ID" value="HJG87952.1"/>
    <property type="molecule type" value="Genomic_DNA"/>
</dbReference>
<dbReference type="InterPro" id="IPR037069">
    <property type="entry name" value="AcylCoA_DH/ox_N_sf"/>
</dbReference>
<evidence type="ECO:0000313" key="11">
    <source>
        <dbReference type="Proteomes" id="UP000757103"/>
    </source>
</evidence>
<dbReference type="GO" id="GO:0003995">
    <property type="term" value="F:acyl-CoA dehydrogenase activity"/>
    <property type="evidence" value="ECO:0007669"/>
    <property type="project" value="InterPro"/>
</dbReference>
<dbReference type="InterPro" id="IPR046373">
    <property type="entry name" value="Acyl-CoA_Oxase/DH_mid-dom_sf"/>
</dbReference>
<dbReference type="Proteomes" id="UP000757103">
    <property type="component" value="Unassembled WGS sequence"/>
</dbReference>
<evidence type="ECO:0000313" key="10">
    <source>
        <dbReference type="EMBL" id="HJG87952.1"/>
    </source>
</evidence>
<dbReference type="Pfam" id="PF02771">
    <property type="entry name" value="Acyl-CoA_dh_N"/>
    <property type="match status" value="1"/>
</dbReference>
<dbReference type="InterPro" id="IPR009075">
    <property type="entry name" value="AcylCo_DH/oxidase_C"/>
</dbReference>
<dbReference type="InterPro" id="IPR036797">
    <property type="entry name" value="Acyl-CoA_dehydrogenase_C_sf"/>
</dbReference>
<evidence type="ECO:0000259" key="6">
    <source>
        <dbReference type="Pfam" id="PF00441"/>
    </source>
</evidence>
<reference evidence="10" key="1">
    <citation type="journal article" date="2021" name="PeerJ">
        <title>Extensive microbial diversity within the chicken gut microbiome revealed by metagenomics and culture.</title>
        <authorList>
            <person name="Gilroy R."/>
            <person name="Ravi A."/>
            <person name="Getino M."/>
            <person name="Pursley I."/>
            <person name="Horton D.L."/>
            <person name="Alikhan N.F."/>
            <person name="Baker D."/>
            <person name="Gharbi K."/>
            <person name="Hall N."/>
            <person name="Watson M."/>
            <person name="Adriaenssens E.M."/>
            <person name="Foster-Nyarko E."/>
            <person name="Jarju S."/>
            <person name="Secka A."/>
            <person name="Antonio M."/>
            <person name="Oren A."/>
            <person name="Chaudhuri R.R."/>
            <person name="La Ragione R."/>
            <person name="Hildebrand F."/>
            <person name="Pallen M.J."/>
        </authorList>
    </citation>
    <scope>NUCLEOTIDE SEQUENCE</scope>
    <source>
        <strain evidence="10">CHK121-7720</strain>
    </source>
</reference>
<evidence type="ECO:0000259" key="8">
    <source>
        <dbReference type="Pfam" id="PF02771"/>
    </source>
</evidence>
<dbReference type="Gene3D" id="1.10.540.10">
    <property type="entry name" value="Acyl-CoA dehydrogenase/oxidase, N-terminal domain"/>
    <property type="match status" value="1"/>
</dbReference>
<evidence type="ECO:0000259" key="9">
    <source>
        <dbReference type="Pfam" id="PF12186"/>
    </source>
</evidence>
<dbReference type="RefSeq" id="WP_273305070.1">
    <property type="nucleotide sequence ID" value="NZ_DYUD01000004.1"/>
</dbReference>
<evidence type="ECO:0000256" key="1">
    <source>
        <dbReference type="ARBA" id="ARBA00001974"/>
    </source>
</evidence>
<comment type="cofactor">
    <cofactor evidence="1 5">
        <name>FAD</name>
        <dbReference type="ChEBI" id="CHEBI:57692"/>
    </cofactor>
</comment>
<dbReference type="InterPro" id="IPR020964">
    <property type="entry name" value="Acyl-CoA_dehydrogenase_C"/>
</dbReference>
<dbReference type="InterPro" id="IPR036250">
    <property type="entry name" value="AcylCo_DH-like_C"/>
</dbReference>
<dbReference type="SUPFAM" id="SSF56645">
    <property type="entry name" value="Acyl-CoA dehydrogenase NM domain-like"/>
    <property type="match status" value="1"/>
</dbReference>
<accession>A0A921SU52</accession>
<organism evidence="10 11">
    <name type="scientific">Barnesiella viscericola</name>
    <dbReference type="NCBI Taxonomy" id="397865"/>
    <lineage>
        <taxon>Bacteria</taxon>
        <taxon>Pseudomonadati</taxon>
        <taxon>Bacteroidota</taxon>
        <taxon>Bacteroidia</taxon>
        <taxon>Bacteroidales</taxon>
        <taxon>Barnesiellaceae</taxon>
        <taxon>Barnesiella</taxon>
    </lineage>
</organism>
<dbReference type="Pfam" id="PF12186">
    <property type="entry name" value="AcylCoA_dehyd_C"/>
    <property type="match status" value="1"/>
</dbReference>
<dbReference type="PANTHER" id="PTHR42803:SF1">
    <property type="entry name" value="BROAD-SPECIFICITY LINEAR ACYL-COA DEHYDROGENASE FADE5"/>
    <property type="match status" value="1"/>
</dbReference>
<evidence type="ECO:0000256" key="3">
    <source>
        <dbReference type="ARBA" id="ARBA00022630"/>
    </source>
</evidence>
<dbReference type="Gene3D" id="1.20.120.470">
    <property type="entry name" value="Acyl-CoA dehydrogenase, C-terminal domain"/>
    <property type="match status" value="1"/>
</dbReference>
<keyword evidence="3 5" id="KW-0285">Flavoprotein</keyword>
<feature type="domain" description="Acyl-CoA oxidase/dehydrogenase middle" evidence="7">
    <location>
        <begin position="172"/>
        <end position="268"/>
    </location>
</feature>
<feature type="domain" description="Acyl-CoA dehydrogenase/oxidase C-terminal" evidence="6">
    <location>
        <begin position="283"/>
        <end position="444"/>
    </location>
</feature>
<dbReference type="Pfam" id="PF02770">
    <property type="entry name" value="Acyl-CoA_dh_M"/>
    <property type="match status" value="1"/>
</dbReference>
<dbReference type="SUPFAM" id="SSF158494">
    <property type="entry name" value="PG0775 C-terminal domain-like"/>
    <property type="match status" value="1"/>
</dbReference>
<gene>
    <name evidence="10" type="ORF">K8U91_00550</name>
</gene>
<dbReference type="AlphaFoldDB" id="A0A921SU52"/>
<keyword evidence="4 5" id="KW-0274">FAD</keyword>
<dbReference type="Pfam" id="PF00441">
    <property type="entry name" value="Acyl-CoA_dh_1"/>
    <property type="match status" value="1"/>
</dbReference>
<evidence type="ECO:0000256" key="5">
    <source>
        <dbReference type="RuleBase" id="RU362125"/>
    </source>
</evidence>